<dbReference type="GO" id="GO:0016747">
    <property type="term" value="F:acyltransferase activity, transferring groups other than amino-acyl groups"/>
    <property type="evidence" value="ECO:0007669"/>
    <property type="project" value="InterPro"/>
</dbReference>
<dbReference type="InterPro" id="IPR016181">
    <property type="entry name" value="Acyl_CoA_acyltransferase"/>
</dbReference>
<evidence type="ECO:0000313" key="5">
    <source>
        <dbReference type="Proteomes" id="UP000049222"/>
    </source>
</evidence>
<dbReference type="Pfam" id="PF00583">
    <property type="entry name" value="Acetyltransf_1"/>
    <property type="match status" value="1"/>
</dbReference>
<proteinExistence type="predicted"/>
<dbReference type="Proteomes" id="UP000049222">
    <property type="component" value="Unassembled WGS sequence"/>
</dbReference>
<feature type="domain" description="N-acetyltransferase" evidence="3">
    <location>
        <begin position="1"/>
        <end position="126"/>
    </location>
</feature>
<dbReference type="InterPro" id="IPR050832">
    <property type="entry name" value="Bact_Acetyltransf"/>
</dbReference>
<organism evidence="4 5">
    <name type="scientific">Jannaschia donghaensis</name>
    <dbReference type="NCBI Taxonomy" id="420998"/>
    <lineage>
        <taxon>Bacteria</taxon>
        <taxon>Pseudomonadati</taxon>
        <taxon>Pseudomonadota</taxon>
        <taxon>Alphaproteobacteria</taxon>
        <taxon>Rhodobacterales</taxon>
        <taxon>Roseobacteraceae</taxon>
        <taxon>Jannaschia</taxon>
    </lineage>
</organism>
<sequence length="126" mass="13370">MARLHAAAFEGAARWSVDGFQDILHDPLVFVAATTCGFVVGRAVADEAELLTIVVDGPGRGRGVGRGLVDDFAAEARRRGASQAFLEVAEDNSAARALYDSTGWHVAGRRPGYYGGIDALILRRAL</sequence>
<protein>
    <submittedName>
        <fullName evidence="4">Ribosomal-protein-alanine N-acetyltransferase</fullName>
    </submittedName>
</protein>
<dbReference type="STRING" id="420998.JDO7802_00979"/>
<evidence type="ECO:0000313" key="4">
    <source>
        <dbReference type="EMBL" id="CTQ48971.1"/>
    </source>
</evidence>
<keyword evidence="5" id="KW-1185">Reference proteome</keyword>
<dbReference type="PANTHER" id="PTHR43877">
    <property type="entry name" value="AMINOALKYLPHOSPHONATE N-ACETYLTRANSFERASE-RELATED-RELATED"/>
    <property type="match status" value="1"/>
</dbReference>
<evidence type="ECO:0000259" key="3">
    <source>
        <dbReference type="PROSITE" id="PS51186"/>
    </source>
</evidence>
<dbReference type="EMBL" id="CXSU01000011">
    <property type="protein sequence ID" value="CTQ48971.1"/>
    <property type="molecule type" value="Genomic_DNA"/>
</dbReference>
<dbReference type="AlphaFoldDB" id="A0A0M6YF40"/>
<gene>
    <name evidence="4" type="ORF">JDO7802_00979</name>
</gene>
<reference evidence="4 5" key="1">
    <citation type="submission" date="2015-07" db="EMBL/GenBank/DDBJ databases">
        <authorList>
            <person name="Noorani M."/>
        </authorList>
    </citation>
    <scope>NUCLEOTIDE SEQUENCE [LARGE SCALE GENOMIC DNA]</scope>
    <source>
        <strain evidence="4 5">CECT 7802</strain>
    </source>
</reference>
<keyword evidence="2" id="KW-0012">Acyltransferase</keyword>
<dbReference type="InterPro" id="IPR000182">
    <property type="entry name" value="GNAT_dom"/>
</dbReference>
<name>A0A0M6YF40_9RHOB</name>
<dbReference type="Gene3D" id="3.40.630.30">
    <property type="match status" value="1"/>
</dbReference>
<evidence type="ECO:0000256" key="2">
    <source>
        <dbReference type="ARBA" id="ARBA00023315"/>
    </source>
</evidence>
<evidence type="ECO:0000256" key="1">
    <source>
        <dbReference type="ARBA" id="ARBA00022679"/>
    </source>
</evidence>
<keyword evidence="1 4" id="KW-0808">Transferase</keyword>
<dbReference type="SUPFAM" id="SSF55729">
    <property type="entry name" value="Acyl-CoA N-acyltransferases (Nat)"/>
    <property type="match status" value="1"/>
</dbReference>
<dbReference type="PROSITE" id="PS51186">
    <property type="entry name" value="GNAT"/>
    <property type="match status" value="1"/>
</dbReference>
<accession>A0A0M6YF40</accession>